<feature type="compositionally biased region" description="Basic residues" evidence="1">
    <location>
        <begin position="1"/>
        <end position="20"/>
    </location>
</feature>
<feature type="compositionally biased region" description="Basic residues" evidence="1">
    <location>
        <begin position="121"/>
        <end position="140"/>
    </location>
</feature>
<name>A0A6J4I1A9_9ACTN</name>
<feature type="compositionally biased region" description="Basic residues" evidence="1">
    <location>
        <begin position="63"/>
        <end position="81"/>
    </location>
</feature>
<evidence type="ECO:0000313" key="2">
    <source>
        <dbReference type="EMBL" id="CAA9238789.1"/>
    </source>
</evidence>
<feature type="compositionally biased region" description="Basic and acidic residues" evidence="1">
    <location>
        <begin position="213"/>
        <end position="226"/>
    </location>
</feature>
<dbReference type="AlphaFoldDB" id="A0A6J4I1A9"/>
<organism evidence="2">
    <name type="scientific">uncultured Blastococcus sp</name>
    <dbReference type="NCBI Taxonomy" id="217144"/>
    <lineage>
        <taxon>Bacteria</taxon>
        <taxon>Bacillati</taxon>
        <taxon>Actinomycetota</taxon>
        <taxon>Actinomycetes</taxon>
        <taxon>Geodermatophilales</taxon>
        <taxon>Geodermatophilaceae</taxon>
        <taxon>Blastococcus</taxon>
        <taxon>environmental samples</taxon>
    </lineage>
</organism>
<feature type="compositionally biased region" description="Basic residues" evidence="1">
    <location>
        <begin position="150"/>
        <end position="160"/>
    </location>
</feature>
<feature type="region of interest" description="Disordered" evidence="1">
    <location>
        <begin position="1"/>
        <end position="226"/>
    </location>
</feature>
<evidence type="ECO:0000256" key="1">
    <source>
        <dbReference type="SAM" id="MobiDB-lite"/>
    </source>
</evidence>
<dbReference type="EMBL" id="CADCTN010000098">
    <property type="protein sequence ID" value="CAA9238789.1"/>
    <property type="molecule type" value="Genomic_DNA"/>
</dbReference>
<accession>A0A6J4I1A9</accession>
<reference evidence="2" key="1">
    <citation type="submission" date="2020-02" db="EMBL/GenBank/DDBJ databases">
        <authorList>
            <person name="Meier V. D."/>
        </authorList>
    </citation>
    <scope>NUCLEOTIDE SEQUENCE</scope>
    <source>
        <strain evidence="2">AVDCRST_MAG52</strain>
    </source>
</reference>
<feature type="compositionally biased region" description="Basic and acidic residues" evidence="1">
    <location>
        <begin position="161"/>
        <end position="177"/>
    </location>
</feature>
<feature type="compositionally biased region" description="Low complexity" evidence="1">
    <location>
        <begin position="86"/>
        <end position="120"/>
    </location>
</feature>
<gene>
    <name evidence="2" type="ORF">AVDCRST_MAG52-1470</name>
</gene>
<feature type="non-terminal residue" evidence="2">
    <location>
        <position position="1"/>
    </location>
</feature>
<protein>
    <submittedName>
        <fullName evidence="2">Transcriptional regulator, AcrR family</fullName>
    </submittedName>
</protein>
<sequence length="226" mass="24413">DAHRPGARPRRADRRDHRRGPPPAGRGRCRGALAACGRARGGDGLLGRLPVLPEPGRAAHPADHRRLRRPGCRRRGGRRPRGGAPGALARRLPRRPVLGAGAPARVRAALRLPRAGLLGAPRHRAGRCAGRRGPRRRPRGRGPVGTAPRGQRRARPRPHQRRDGDGPRRGAPGDRRGRPGPGAAGLELVVRPPQLRAVRAPRRLGDRPGPLLRPRDGRPGRADRPL</sequence>
<proteinExistence type="predicted"/>
<feature type="non-terminal residue" evidence="2">
    <location>
        <position position="226"/>
    </location>
</feature>